<dbReference type="AlphaFoldDB" id="A0A5J5IL38"/>
<evidence type="ECO:0000313" key="1">
    <source>
        <dbReference type="EMBL" id="KAA9041825.1"/>
    </source>
</evidence>
<keyword evidence="2" id="KW-1185">Reference proteome</keyword>
<comment type="caution">
    <text evidence="1">The sequence shown here is derived from an EMBL/GenBank/DDBJ whole genome shotgun (WGS) entry which is preliminary data.</text>
</comment>
<dbReference type="Proteomes" id="UP000326903">
    <property type="component" value="Unassembled WGS sequence"/>
</dbReference>
<reference evidence="1 2" key="1">
    <citation type="submission" date="2019-09" db="EMBL/GenBank/DDBJ databases">
        <title>Draft genome sequence of Ginsengibacter sp. BR5-29.</title>
        <authorList>
            <person name="Im W.-T."/>
        </authorList>
    </citation>
    <scope>NUCLEOTIDE SEQUENCE [LARGE SCALE GENOMIC DNA]</scope>
    <source>
        <strain evidence="1 2">BR5-29</strain>
    </source>
</reference>
<dbReference type="RefSeq" id="WP_150413954.1">
    <property type="nucleotide sequence ID" value="NZ_VYQF01000001.1"/>
</dbReference>
<protein>
    <submittedName>
        <fullName evidence="1">Uncharacterized protein</fullName>
    </submittedName>
</protein>
<accession>A0A5J5IL38</accession>
<organism evidence="1 2">
    <name type="scientific">Ginsengibacter hankyongi</name>
    <dbReference type="NCBI Taxonomy" id="2607284"/>
    <lineage>
        <taxon>Bacteria</taxon>
        <taxon>Pseudomonadati</taxon>
        <taxon>Bacteroidota</taxon>
        <taxon>Chitinophagia</taxon>
        <taxon>Chitinophagales</taxon>
        <taxon>Chitinophagaceae</taxon>
        <taxon>Ginsengibacter</taxon>
    </lineage>
</organism>
<dbReference type="EMBL" id="VYQF01000001">
    <property type="protein sequence ID" value="KAA9041825.1"/>
    <property type="molecule type" value="Genomic_DNA"/>
</dbReference>
<gene>
    <name evidence="1" type="ORF">FW778_07360</name>
</gene>
<proteinExistence type="predicted"/>
<name>A0A5J5IL38_9BACT</name>
<evidence type="ECO:0000313" key="2">
    <source>
        <dbReference type="Proteomes" id="UP000326903"/>
    </source>
</evidence>
<sequence length="210" mass="24313">MKAIFISLCILYGFSSSAQKDYDYQDTRRKNESFARLPKTQIRADLATFTLSGISEAIGKDDLQKIPFTTFGPDFMNFNGDNIKASVKLSPFDKSKHKLDFDERYLIRIDRKTYYGDYGNIPKTYISNITIAVDNDTVAIPPMAYADIYNLNLTYMDKGTLRSRNGIYKSKDGHRIYLYLFCKDATGSYEVTWIVQDKKYLRRVLDYGFM</sequence>